<dbReference type="InterPro" id="IPR000719">
    <property type="entry name" value="Prot_kinase_dom"/>
</dbReference>
<dbReference type="OMA" id="PAMAKIY"/>
<dbReference type="InParanoid" id="G0PBJ8"/>
<feature type="domain" description="Protein kinase" evidence="1">
    <location>
        <begin position="21"/>
        <end position="288"/>
    </location>
</feature>
<organism evidence="3">
    <name type="scientific">Caenorhabditis brenneri</name>
    <name type="common">Nematode worm</name>
    <dbReference type="NCBI Taxonomy" id="135651"/>
    <lineage>
        <taxon>Eukaryota</taxon>
        <taxon>Metazoa</taxon>
        <taxon>Ecdysozoa</taxon>
        <taxon>Nematoda</taxon>
        <taxon>Chromadorea</taxon>
        <taxon>Rhabditida</taxon>
        <taxon>Rhabditina</taxon>
        <taxon>Rhabditomorpha</taxon>
        <taxon>Rhabditoidea</taxon>
        <taxon>Rhabditidae</taxon>
        <taxon>Peloderinae</taxon>
        <taxon>Caenorhabditis</taxon>
    </lineage>
</organism>
<dbReference type="GO" id="GO:0044773">
    <property type="term" value="P:mitotic DNA damage checkpoint signaling"/>
    <property type="evidence" value="ECO:0007669"/>
    <property type="project" value="TreeGrafter"/>
</dbReference>
<dbReference type="Proteomes" id="UP000008068">
    <property type="component" value="Unassembled WGS sequence"/>
</dbReference>
<sequence>MSFIHDNEEEDVTSTLPIEGYNVEKYISRGSFGSIYKVRPIHAPTTVQAVKEIRWRSENAIERDTEQKFAEREYAIQQRLSQLDNNGFFLKTYEFRSLDGGFLIFMDFEEGEDLFNKINFVISPAMAKIYFKQLIQALKVVHEHGVIHRDVKTKNILITRADTVKLIDFGLATPYKPDRYLPNYYGTQYCAPPETRSSQLPIRGPPTDVWAAGIVLLSLSTGEHTFWREAKEDQPAYLQWKEKRYSENEVFRKLYHLPANLVDLLEKILCHDPLQRLTLDDILAHEYLSSS</sequence>
<proteinExistence type="predicted"/>
<reference evidence="3" key="1">
    <citation type="submission" date="2011-07" db="EMBL/GenBank/DDBJ databases">
        <authorList>
            <consortium name="Caenorhabditis brenneri Sequencing and Analysis Consortium"/>
            <person name="Wilson R.K."/>
        </authorList>
    </citation>
    <scope>NUCLEOTIDE SEQUENCE [LARGE SCALE GENOMIC DNA]</scope>
    <source>
        <strain evidence="3">PB2801</strain>
    </source>
</reference>
<evidence type="ECO:0000313" key="3">
    <source>
        <dbReference type="Proteomes" id="UP000008068"/>
    </source>
</evidence>
<dbReference type="PANTHER" id="PTHR44167:SF30">
    <property type="entry name" value="PHOSPHORYLASE KINASE"/>
    <property type="match status" value="1"/>
</dbReference>
<dbReference type="InterPro" id="IPR008271">
    <property type="entry name" value="Ser/Thr_kinase_AS"/>
</dbReference>
<dbReference type="PROSITE" id="PS50011">
    <property type="entry name" value="PROTEIN_KINASE_DOM"/>
    <property type="match status" value="1"/>
</dbReference>
<dbReference type="GO" id="GO:0004674">
    <property type="term" value="F:protein serine/threonine kinase activity"/>
    <property type="evidence" value="ECO:0007669"/>
    <property type="project" value="TreeGrafter"/>
</dbReference>
<dbReference type="SMART" id="SM00220">
    <property type="entry name" value="S_TKc"/>
    <property type="match status" value="1"/>
</dbReference>
<dbReference type="GO" id="GO:0005524">
    <property type="term" value="F:ATP binding"/>
    <property type="evidence" value="ECO:0007669"/>
    <property type="project" value="InterPro"/>
</dbReference>
<dbReference type="eggNOG" id="KOG0590">
    <property type="taxonomic scope" value="Eukaryota"/>
</dbReference>
<protein>
    <recommendedName>
        <fullName evidence="1">Protein kinase domain-containing protein</fullName>
    </recommendedName>
</protein>
<dbReference type="EMBL" id="GL380213">
    <property type="protein sequence ID" value="EGT50503.1"/>
    <property type="molecule type" value="Genomic_DNA"/>
</dbReference>
<dbReference type="InterPro" id="IPR011009">
    <property type="entry name" value="Kinase-like_dom_sf"/>
</dbReference>
<gene>
    <name evidence="2" type="ORF">CAEBREN_10256</name>
</gene>
<keyword evidence="3" id="KW-1185">Reference proteome</keyword>
<dbReference type="PROSITE" id="PS00108">
    <property type="entry name" value="PROTEIN_KINASE_ST"/>
    <property type="match status" value="1"/>
</dbReference>
<dbReference type="AlphaFoldDB" id="G0PBJ8"/>
<dbReference type="SUPFAM" id="SSF56112">
    <property type="entry name" value="Protein kinase-like (PK-like)"/>
    <property type="match status" value="1"/>
</dbReference>
<dbReference type="Gene3D" id="1.10.510.10">
    <property type="entry name" value="Transferase(Phosphotransferase) domain 1"/>
    <property type="match status" value="1"/>
</dbReference>
<accession>G0PBJ8</accession>
<dbReference type="HOGENOM" id="CLU_000288_63_0_1"/>
<dbReference type="PANTHER" id="PTHR44167">
    <property type="entry name" value="OVARIAN-SPECIFIC SERINE/THREONINE-PROTEIN KINASE LOK-RELATED"/>
    <property type="match status" value="1"/>
</dbReference>
<dbReference type="GO" id="GO:0005634">
    <property type="term" value="C:nucleus"/>
    <property type="evidence" value="ECO:0007669"/>
    <property type="project" value="TreeGrafter"/>
</dbReference>
<evidence type="ECO:0000259" key="1">
    <source>
        <dbReference type="PROSITE" id="PS50011"/>
    </source>
</evidence>
<dbReference type="OrthoDB" id="539158at2759"/>
<name>G0PBJ8_CAEBE</name>
<dbReference type="STRING" id="135651.G0PBJ8"/>
<dbReference type="Pfam" id="PF00069">
    <property type="entry name" value="Pkinase"/>
    <property type="match status" value="1"/>
</dbReference>
<evidence type="ECO:0000313" key="2">
    <source>
        <dbReference type="EMBL" id="EGT50503.1"/>
    </source>
</evidence>